<name>A0AAN9NJW6_PHACN</name>
<sequence>MWLRLMKCCIKRHGKCAKNDSDMRFGILSDVGRVELQVWLQICVYSLGGNIQGGDFSSLWWLGAISRCRQLFNAVRGLQRHYKTKKHSFALGGIAFALLDSLKVPTVLDMDLIEPQNNLSFNDNRVRGAIIPIGPRFQAEVPRWEETTKIRIHENDDDLKFLGIQLWPIPKASENMEKVIGECRYDS</sequence>
<organism evidence="1 2">
    <name type="scientific">Phaseolus coccineus</name>
    <name type="common">Scarlet runner bean</name>
    <name type="synonym">Phaseolus multiflorus</name>
    <dbReference type="NCBI Taxonomy" id="3886"/>
    <lineage>
        <taxon>Eukaryota</taxon>
        <taxon>Viridiplantae</taxon>
        <taxon>Streptophyta</taxon>
        <taxon>Embryophyta</taxon>
        <taxon>Tracheophyta</taxon>
        <taxon>Spermatophyta</taxon>
        <taxon>Magnoliopsida</taxon>
        <taxon>eudicotyledons</taxon>
        <taxon>Gunneridae</taxon>
        <taxon>Pentapetalae</taxon>
        <taxon>rosids</taxon>
        <taxon>fabids</taxon>
        <taxon>Fabales</taxon>
        <taxon>Fabaceae</taxon>
        <taxon>Papilionoideae</taxon>
        <taxon>50 kb inversion clade</taxon>
        <taxon>NPAAA clade</taxon>
        <taxon>indigoferoid/millettioid clade</taxon>
        <taxon>Phaseoleae</taxon>
        <taxon>Phaseolus</taxon>
    </lineage>
</organism>
<reference evidence="1 2" key="1">
    <citation type="submission" date="2024-01" db="EMBL/GenBank/DDBJ databases">
        <title>The genomes of 5 underutilized Papilionoideae crops provide insights into root nodulation and disease resistanc.</title>
        <authorList>
            <person name="Jiang F."/>
        </authorList>
    </citation>
    <scope>NUCLEOTIDE SEQUENCE [LARGE SCALE GENOMIC DNA]</scope>
    <source>
        <strain evidence="1">JINMINGXINNONG_FW02</strain>
        <tissue evidence="1">Leaves</tissue>
    </source>
</reference>
<dbReference type="AlphaFoldDB" id="A0AAN9NJW6"/>
<dbReference type="EMBL" id="JAYMYR010000003">
    <property type="protein sequence ID" value="KAK7373885.1"/>
    <property type="molecule type" value="Genomic_DNA"/>
</dbReference>
<accession>A0AAN9NJW6</accession>
<evidence type="ECO:0000313" key="2">
    <source>
        <dbReference type="Proteomes" id="UP001374584"/>
    </source>
</evidence>
<comment type="caution">
    <text evidence="1">The sequence shown here is derived from an EMBL/GenBank/DDBJ whole genome shotgun (WGS) entry which is preliminary data.</text>
</comment>
<keyword evidence="2" id="KW-1185">Reference proteome</keyword>
<evidence type="ECO:0000313" key="1">
    <source>
        <dbReference type="EMBL" id="KAK7373885.1"/>
    </source>
</evidence>
<dbReference type="Proteomes" id="UP001374584">
    <property type="component" value="Unassembled WGS sequence"/>
</dbReference>
<proteinExistence type="predicted"/>
<protein>
    <submittedName>
        <fullName evidence="1">Uncharacterized protein</fullName>
    </submittedName>
</protein>
<gene>
    <name evidence="1" type="ORF">VNO80_07305</name>
</gene>